<evidence type="ECO:0000313" key="2">
    <source>
        <dbReference type="Proteomes" id="UP000828390"/>
    </source>
</evidence>
<gene>
    <name evidence="1" type="ORF">DPMN_163420</name>
</gene>
<accession>A0A9D4ETE3</accession>
<keyword evidence="2" id="KW-1185">Reference proteome</keyword>
<sequence length="119" mass="13055">MDIAQLLGIEDRLVYRVQKRSDIVFQAIRESEIDIIPSPMSIHLSEPPLQSMPSFDVSPLSTVSASSLIIPVPISTTAIAHLQRTNAVTTIIASTATSYSPARLYLQLPQSPLSRVPMR</sequence>
<dbReference type="EMBL" id="JAIWYP010000008">
    <property type="protein sequence ID" value="KAH3785333.1"/>
    <property type="molecule type" value="Genomic_DNA"/>
</dbReference>
<reference evidence="1" key="2">
    <citation type="submission" date="2020-11" db="EMBL/GenBank/DDBJ databases">
        <authorList>
            <person name="McCartney M.A."/>
            <person name="Auch B."/>
            <person name="Kono T."/>
            <person name="Mallez S."/>
            <person name="Becker A."/>
            <person name="Gohl D.M."/>
            <person name="Silverstein K.A.T."/>
            <person name="Koren S."/>
            <person name="Bechman K.B."/>
            <person name="Herman A."/>
            <person name="Abrahante J.E."/>
            <person name="Garbe J."/>
        </authorList>
    </citation>
    <scope>NUCLEOTIDE SEQUENCE</scope>
    <source>
        <strain evidence="1">Duluth1</strain>
        <tissue evidence="1">Whole animal</tissue>
    </source>
</reference>
<proteinExistence type="predicted"/>
<comment type="caution">
    <text evidence="1">The sequence shown here is derived from an EMBL/GenBank/DDBJ whole genome shotgun (WGS) entry which is preliminary data.</text>
</comment>
<reference evidence="1" key="1">
    <citation type="journal article" date="2019" name="bioRxiv">
        <title>The Genome of the Zebra Mussel, Dreissena polymorpha: A Resource for Invasive Species Research.</title>
        <authorList>
            <person name="McCartney M.A."/>
            <person name="Auch B."/>
            <person name="Kono T."/>
            <person name="Mallez S."/>
            <person name="Zhang Y."/>
            <person name="Obille A."/>
            <person name="Becker A."/>
            <person name="Abrahante J.E."/>
            <person name="Garbe J."/>
            <person name="Badalamenti J.P."/>
            <person name="Herman A."/>
            <person name="Mangelson H."/>
            <person name="Liachko I."/>
            <person name="Sullivan S."/>
            <person name="Sone E.D."/>
            <person name="Koren S."/>
            <person name="Silverstein K.A.T."/>
            <person name="Beckman K.B."/>
            <person name="Gohl D.M."/>
        </authorList>
    </citation>
    <scope>NUCLEOTIDE SEQUENCE</scope>
    <source>
        <strain evidence="1">Duluth1</strain>
        <tissue evidence="1">Whole animal</tissue>
    </source>
</reference>
<organism evidence="1 2">
    <name type="scientific">Dreissena polymorpha</name>
    <name type="common">Zebra mussel</name>
    <name type="synonym">Mytilus polymorpha</name>
    <dbReference type="NCBI Taxonomy" id="45954"/>
    <lineage>
        <taxon>Eukaryota</taxon>
        <taxon>Metazoa</taxon>
        <taxon>Spiralia</taxon>
        <taxon>Lophotrochozoa</taxon>
        <taxon>Mollusca</taxon>
        <taxon>Bivalvia</taxon>
        <taxon>Autobranchia</taxon>
        <taxon>Heteroconchia</taxon>
        <taxon>Euheterodonta</taxon>
        <taxon>Imparidentia</taxon>
        <taxon>Neoheterodontei</taxon>
        <taxon>Myida</taxon>
        <taxon>Dreissenoidea</taxon>
        <taxon>Dreissenidae</taxon>
        <taxon>Dreissena</taxon>
    </lineage>
</organism>
<dbReference type="AlphaFoldDB" id="A0A9D4ETE3"/>
<protein>
    <submittedName>
        <fullName evidence="1">Uncharacterized protein</fullName>
    </submittedName>
</protein>
<evidence type="ECO:0000313" key="1">
    <source>
        <dbReference type="EMBL" id="KAH3785333.1"/>
    </source>
</evidence>
<name>A0A9D4ETE3_DREPO</name>
<dbReference type="Proteomes" id="UP000828390">
    <property type="component" value="Unassembled WGS sequence"/>
</dbReference>